<dbReference type="PANTHER" id="PTHR47843">
    <property type="entry name" value="BTB DOMAIN-CONTAINING PROTEIN-RELATED"/>
    <property type="match status" value="1"/>
</dbReference>
<gene>
    <name evidence="3" type="ORF">E6O75_ATG10578</name>
</gene>
<sequence>MEETLLPLDSALPAQANTATTENSPLNTEKVARYRDDLTKIGKKMCRVFVGDDPEPYTVHHDLIAASSEFFNRALKGEFKEKDGDVKLSHQDTSTFAAYHKWLYTNAFEPSGRDHDHHFELYFLGDVVQDERFRNSVIDLIIKVVADTGTYPVISSLIVVAFENTPKSSKLRQLLIDFWTRLATPSWYEFDGCQGGDGQYPSEFLYEVLKASSVSRGKPRKSGLPWDQDPCQYHDHNDTPMCA</sequence>
<dbReference type="InterPro" id="IPR000210">
    <property type="entry name" value="BTB/POZ_dom"/>
</dbReference>
<evidence type="ECO:0000259" key="2">
    <source>
        <dbReference type="PROSITE" id="PS50097"/>
    </source>
</evidence>
<comment type="caution">
    <text evidence="3">The sequence shown here is derived from an EMBL/GenBank/DDBJ whole genome shotgun (WGS) entry which is preliminary data.</text>
</comment>
<feature type="domain" description="BTB" evidence="2">
    <location>
        <begin position="46"/>
        <end position="112"/>
    </location>
</feature>
<accession>A0A4Z1P7B0</accession>
<feature type="compositionally biased region" description="Polar residues" evidence="1">
    <location>
        <begin position="15"/>
        <end position="27"/>
    </location>
</feature>
<evidence type="ECO:0000313" key="3">
    <source>
        <dbReference type="EMBL" id="TID17933.1"/>
    </source>
</evidence>
<reference evidence="3 4" key="1">
    <citation type="submission" date="2019-04" db="EMBL/GenBank/DDBJ databases">
        <title>High contiguity whole genome sequence and gene annotation resource for two Venturia nashicola isolates.</title>
        <authorList>
            <person name="Prokchorchik M."/>
            <person name="Won K."/>
            <person name="Lee Y."/>
            <person name="Choi E.D."/>
            <person name="Segonzac C."/>
            <person name="Sohn K.H."/>
        </authorList>
    </citation>
    <scope>NUCLEOTIDE SEQUENCE [LARGE SCALE GENOMIC DNA]</scope>
    <source>
        <strain evidence="3 4">PRI2</strain>
    </source>
</reference>
<feature type="region of interest" description="Disordered" evidence="1">
    <location>
        <begin position="1"/>
        <end position="27"/>
    </location>
</feature>
<dbReference type="OrthoDB" id="194443at2759"/>
<evidence type="ECO:0000256" key="1">
    <source>
        <dbReference type="SAM" id="MobiDB-lite"/>
    </source>
</evidence>
<protein>
    <recommendedName>
        <fullName evidence="2">BTB domain-containing protein</fullName>
    </recommendedName>
</protein>
<evidence type="ECO:0000313" key="4">
    <source>
        <dbReference type="Proteomes" id="UP000298493"/>
    </source>
</evidence>
<dbReference type="SUPFAM" id="SSF54695">
    <property type="entry name" value="POZ domain"/>
    <property type="match status" value="1"/>
</dbReference>
<dbReference type="InterPro" id="IPR011333">
    <property type="entry name" value="SKP1/BTB/POZ_sf"/>
</dbReference>
<keyword evidence="4" id="KW-1185">Reference proteome</keyword>
<proteinExistence type="predicted"/>
<dbReference type="EMBL" id="SNSC02000015">
    <property type="protein sequence ID" value="TID17933.1"/>
    <property type="molecule type" value="Genomic_DNA"/>
</dbReference>
<dbReference type="PANTHER" id="PTHR47843:SF2">
    <property type="entry name" value="BTB DOMAIN-CONTAINING PROTEIN"/>
    <property type="match status" value="1"/>
</dbReference>
<dbReference type="AlphaFoldDB" id="A0A4Z1P7B0"/>
<dbReference type="Gene3D" id="3.30.710.10">
    <property type="entry name" value="Potassium Channel Kv1.1, Chain A"/>
    <property type="match status" value="1"/>
</dbReference>
<dbReference type="STRING" id="86259.A0A4Z1P7B0"/>
<dbReference type="Proteomes" id="UP000298493">
    <property type="component" value="Unassembled WGS sequence"/>
</dbReference>
<dbReference type="PROSITE" id="PS50097">
    <property type="entry name" value="BTB"/>
    <property type="match status" value="1"/>
</dbReference>
<name>A0A4Z1P7B0_9PEZI</name>
<organism evidence="3 4">
    <name type="scientific">Venturia nashicola</name>
    <dbReference type="NCBI Taxonomy" id="86259"/>
    <lineage>
        <taxon>Eukaryota</taxon>
        <taxon>Fungi</taxon>
        <taxon>Dikarya</taxon>
        <taxon>Ascomycota</taxon>
        <taxon>Pezizomycotina</taxon>
        <taxon>Dothideomycetes</taxon>
        <taxon>Pleosporomycetidae</taxon>
        <taxon>Venturiales</taxon>
        <taxon>Venturiaceae</taxon>
        <taxon>Venturia</taxon>
    </lineage>
</organism>